<name>A0ABU8SM83_9LACO</name>
<proteinExistence type="predicted"/>
<organism evidence="1 2">
    <name type="scientific">Nicoliella lavandulae</name>
    <dbReference type="NCBI Taxonomy" id="3082954"/>
    <lineage>
        <taxon>Bacteria</taxon>
        <taxon>Bacillati</taxon>
        <taxon>Bacillota</taxon>
        <taxon>Bacilli</taxon>
        <taxon>Lactobacillales</taxon>
        <taxon>Lactobacillaceae</taxon>
        <taxon>Nicoliella</taxon>
    </lineage>
</organism>
<protein>
    <submittedName>
        <fullName evidence="1">Uncharacterized protein</fullName>
    </submittedName>
</protein>
<dbReference type="RefSeq" id="WP_339960863.1">
    <property type="nucleotide sequence ID" value="NZ_JAWMWH010000003.1"/>
</dbReference>
<gene>
    <name evidence="1" type="ORF">R4146_07650</name>
</gene>
<accession>A0ABU8SM83</accession>
<dbReference type="EMBL" id="JAWMWH010000003">
    <property type="protein sequence ID" value="MEJ6401015.1"/>
    <property type="molecule type" value="Genomic_DNA"/>
</dbReference>
<sequence length="100" mass="12074">MAKINLTKLEIKHLKTLVMVNSNFEPRMSKRIAKKLEQVDYHHKPHDERYDRLKSVIKTKDKHIRSLSIELGKRRDEIEQLKAYINRSLWQKIKDLVRGR</sequence>
<evidence type="ECO:0000313" key="1">
    <source>
        <dbReference type="EMBL" id="MEJ6401015.1"/>
    </source>
</evidence>
<reference evidence="1 2" key="1">
    <citation type="submission" date="2023-10" db="EMBL/GenBank/DDBJ databases">
        <title>Nicoliella lavandulae sp. nov. isolated from Lavandula angustifolia flowers.</title>
        <authorList>
            <person name="Alcantara C."/>
            <person name="Zuniga M."/>
            <person name="Landete J.M."/>
            <person name="Monedero V."/>
        </authorList>
    </citation>
    <scope>NUCLEOTIDE SEQUENCE [LARGE SCALE GENOMIC DNA]</scope>
    <source>
        <strain evidence="1 2">Es01</strain>
    </source>
</reference>
<keyword evidence="2" id="KW-1185">Reference proteome</keyword>
<evidence type="ECO:0000313" key="2">
    <source>
        <dbReference type="Proteomes" id="UP001370590"/>
    </source>
</evidence>
<dbReference type="Proteomes" id="UP001370590">
    <property type="component" value="Unassembled WGS sequence"/>
</dbReference>
<comment type="caution">
    <text evidence="1">The sequence shown here is derived from an EMBL/GenBank/DDBJ whole genome shotgun (WGS) entry which is preliminary data.</text>
</comment>